<dbReference type="AlphaFoldDB" id="A0ABD1XTP1"/>
<sequence>MAALKPVNSSQMSSSLAGALSPRQALQSASTDFSAFPLQCWAPSLCKSSVQNVGSVHSTRRSTPAGRRRLSVRRQAKFQQFTTGENSEGQKGGFDELPGLVDVRGWSSESSSDDEKERDDRVLPESLEGAVIQASEATAMYVNSGGTRAIVELIVPDLLNSGEEGDQLRIWNYSRLFLDELQSRLGSQQMKAIFPDAGVAAMLKYQWKDAGFVFASLNDRKPININDDVVVLVAPDYQGLGDVERISVALVEGDEGPPRPLVMWNPRLQSGEVGIGLNVRRMREFFLSTFNVVYSMRALSFGAIFRQFPGNWQVFFDDEQVPGRYTLVKVEKTRPNLEDIEMLYLAKQRRDSGEQSDEPSLLQNVGGVLASLNRFMKSLSRITEPDDSDFGRNKKHKSKKEEIKSNKGQVKGHFLRCGLHFCLSGGFDLTIQVEQ</sequence>
<proteinExistence type="predicted"/>
<feature type="region of interest" description="Disordered" evidence="1">
    <location>
        <begin position="80"/>
        <end position="99"/>
    </location>
</feature>
<gene>
    <name evidence="3" type="ORF">R1flu_023986</name>
</gene>
<dbReference type="InterPro" id="IPR053021">
    <property type="entry name" value="Chloroplast_ADK"/>
</dbReference>
<dbReference type="InterPro" id="IPR018962">
    <property type="entry name" value="DUF1995"/>
</dbReference>
<dbReference type="EMBL" id="JBHFFA010000007">
    <property type="protein sequence ID" value="KAL2612294.1"/>
    <property type="molecule type" value="Genomic_DNA"/>
</dbReference>
<evidence type="ECO:0000259" key="2">
    <source>
        <dbReference type="Pfam" id="PF09353"/>
    </source>
</evidence>
<organism evidence="3 4">
    <name type="scientific">Riccia fluitans</name>
    <dbReference type="NCBI Taxonomy" id="41844"/>
    <lineage>
        <taxon>Eukaryota</taxon>
        <taxon>Viridiplantae</taxon>
        <taxon>Streptophyta</taxon>
        <taxon>Embryophyta</taxon>
        <taxon>Marchantiophyta</taxon>
        <taxon>Marchantiopsida</taxon>
        <taxon>Marchantiidae</taxon>
        <taxon>Marchantiales</taxon>
        <taxon>Ricciaceae</taxon>
        <taxon>Riccia</taxon>
    </lineage>
</organism>
<name>A0ABD1XTP1_9MARC</name>
<dbReference type="Pfam" id="PF09353">
    <property type="entry name" value="DUF1995"/>
    <property type="match status" value="1"/>
</dbReference>
<feature type="region of interest" description="Disordered" evidence="1">
    <location>
        <begin position="52"/>
        <end position="73"/>
    </location>
</feature>
<feature type="region of interest" description="Disordered" evidence="1">
    <location>
        <begin position="386"/>
        <end position="405"/>
    </location>
</feature>
<reference evidence="3 4" key="1">
    <citation type="submission" date="2024-09" db="EMBL/GenBank/DDBJ databases">
        <title>Chromosome-scale assembly of Riccia fluitans.</title>
        <authorList>
            <person name="Paukszto L."/>
            <person name="Sawicki J."/>
            <person name="Karawczyk K."/>
            <person name="Piernik-Szablinska J."/>
            <person name="Szczecinska M."/>
            <person name="Mazdziarz M."/>
        </authorList>
    </citation>
    <scope>NUCLEOTIDE SEQUENCE [LARGE SCALE GENOMIC DNA]</scope>
    <source>
        <strain evidence="3">Rf_01</strain>
        <tissue evidence="3">Aerial parts of the thallus</tissue>
    </source>
</reference>
<accession>A0ABD1XTP1</accession>
<dbReference type="Proteomes" id="UP001605036">
    <property type="component" value="Unassembled WGS sequence"/>
</dbReference>
<feature type="compositionally biased region" description="Polar residues" evidence="1">
    <location>
        <begin position="80"/>
        <end position="89"/>
    </location>
</feature>
<evidence type="ECO:0000313" key="4">
    <source>
        <dbReference type="Proteomes" id="UP001605036"/>
    </source>
</evidence>
<feature type="compositionally biased region" description="Polar residues" evidence="1">
    <location>
        <begin position="7"/>
        <end position="16"/>
    </location>
</feature>
<dbReference type="PANTHER" id="PTHR35509">
    <property type="entry name" value="DOMAIN PROTEIN, PUTATIVE (DUF1995)-RELATED"/>
    <property type="match status" value="1"/>
</dbReference>
<comment type="caution">
    <text evidence="3">The sequence shown here is derived from an EMBL/GenBank/DDBJ whole genome shotgun (WGS) entry which is preliminary data.</text>
</comment>
<feature type="region of interest" description="Disordered" evidence="1">
    <location>
        <begin position="1"/>
        <end position="24"/>
    </location>
</feature>
<protein>
    <recommendedName>
        <fullName evidence="2">DUF1995 domain-containing protein</fullName>
    </recommendedName>
</protein>
<feature type="domain" description="DUF1995" evidence="2">
    <location>
        <begin position="124"/>
        <end position="341"/>
    </location>
</feature>
<evidence type="ECO:0000313" key="3">
    <source>
        <dbReference type="EMBL" id="KAL2612294.1"/>
    </source>
</evidence>
<keyword evidence="4" id="KW-1185">Reference proteome</keyword>
<feature type="compositionally biased region" description="Basic and acidic residues" evidence="1">
    <location>
        <begin position="113"/>
        <end position="123"/>
    </location>
</feature>
<dbReference type="PANTHER" id="PTHR35509:SF1">
    <property type="entry name" value="DOMAIN PROTEIN, PUTATIVE (DUF1995)-RELATED"/>
    <property type="match status" value="1"/>
</dbReference>
<feature type="region of interest" description="Disordered" evidence="1">
    <location>
        <begin position="105"/>
        <end position="125"/>
    </location>
</feature>
<evidence type="ECO:0000256" key="1">
    <source>
        <dbReference type="SAM" id="MobiDB-lite"/>
    </source>
</evidence>